<proteinExistence type="inferred from homology"/>
<evidence type="ECO:0000313" key="4">
    <source>
        <dbReference type="Proteomes" id="UP001597425"/>
    </source>
</evidence>
<dbReference type="SUPFAM" id="SSF54637">
    <property type="entry name" value="Thioesterase/thiol ester dehydrase-isomerase"/>
    <property type="match status" value="1"/>
</dbReference>
<dbReference type="EMBL" id="JBHUJD010000024">
    <property type="protein sequence ID" value="MFD2311910.1"/>
    <property type="molecule type" value="Genomic_DNA"/>
</dbReference>
<evidence type="ECO:0000313" key="3">
    <source>
        <dbReference type="EMBL" id="MFD2311910.1"/>
    </source>
</evidence>
<dbReference type="RefSeq" id="WP_265722708.1">
    <property type="nucleotide sequence ID" value="NZ_JAPIVK010000027.1"/>
</dbReference>
<dbReference type="GO" id="GO:0016787">
    <property type="term" value="F:hydrolase activity"/>
    <property type="evidence" value="ECO:0007669"/>
    <property type="project" value="UniProtKB-KW"/>
</dbReference>
<dbReference type="PANTHER" id="PTHR31793:SF27">
    <property type="entry name" value="NOVEL THIOESTERASE SUPERFAMILY DOMAIN AND SAPOSIN A-TYPE DOMAIN CONTAINING PROTEIN (0610012H03RIK)"/>
    <property type="match status" value="1"/>
</dbReference>
<evidence type="ECO:0000256" key="2">
    <source>
        <dbReference type="ARBA" id="ARBA00022801"/>
    </source>
</evidence>
<dbReference type="PANTHER" id="PTHR31793">
    <property type="entry name" value="4-HYDROXYBENZOYL-COA THIOESTERASE FAMILY MEMBER"/>
    <property type="match status" value="1"/>
</dbReference>
<evidence type="ECO:0000256" key="1">
    <source>
        <dbReference type="ARBA" id="ARBA00005953"/>
    </source>
</evidence>
<dbReference type="CDD" id="cd00586">
    <property type="entry name" value="4HBT"/>
    <property type="match status" value="1"/>
</dbReference>
<accession>A0ABW5EH14</accession>
<dbReference type="Pfam" id="PF13279">
    <property type="entry name" value="4HBT_2"/>
    <property type="match status" value="1"/>
</dbReference>
<dbReference type="InterPro" id="IPR029069">
    <property type="entry name" value="HotDog_dom_sf"/>
</dbReference>
<comment type="caution">
    <text evidence="3">The sequence shown here is derived from an EMBL/GenBank/DDBJ whole genome shotgun (WGS) entry which is preliminary data.</text>
</comment>
<protein>
    <submittedName>
        <fullName evidence="3">Acyl-CoA thioesterase</fullName>
        <ecNumber evidence="3">3.1.2.-</ecNumber>
    </submittedName>
</protein>
<reference evidence="4" key="1">
    <citation type="journal article" date="2019" name="Int. J. Syst. Evol. Microbiol.">
        <title>The Global Catalogue of Microorganisms (GCM) 10K type strain sequencing project: providing services to taxonomists for standard genome sequencing and annotation.</title>
        <authorList>
            <consortium name="The Broad Institute Genomics Platform"/>
            <consortium name="The Broad Institute Genome Sequencing Center for Infectious Disease"/>
            <person name="Wu L."/>
            <person name="Ma J."/>
        </authorList>
    </citation>
    <scope>NUCLEOTIDE SEQUENCE [LARGE SCALE GENOMIC DNA]</scope>
    <source>
        <strain evidence="4">KCTC 12848</strain>
    </source>
</reference>
<sequence>MFSYSVEPRFSETDALGHINNTVIPQWFEQGRLPIFHIFNPDLSLVEWNLILKKMDVDFIAQIFLFSPVEIRTAIKSIGNTSLTIHQEVWQKDELVARGDCVMVHFDYENQAKAPIPREVREQLERHLLEDET</sequence>
<keyword evidence="4" id="KW-1185">Reference proteome</keyword>
<organism evidence="3 4">
    <name type="scientific">Microbulbifer halophilus</name>
    <dbReference type="NCBI Taxonomy" id="453963"/>
    <lineage>
        <taxon>Bacteria</taxon>
        <taxon>Pseudomonadati</taxon>
        <taxon>Pseudomonadota</taxon>
        <taxon>Gammaproteobacteria</taxon>
        <taxon>Cellvibrionales</taxon>
        <taxon>Microbulbiferaceae</taxon>
        <taxon>Microbulbifer</taxon>
    </lineage>
</organism>
<name>A0ABW5EH14_9GAMM</name>
<dbReference type="Proteomes" id="UP001597425">
    <property type="component" value="Unassembled WGS sequence"/>
</dbReference>
<keyword evidence="2 3" id="KW-0378">Hydrolase</keyword>
<dbReference type="Gene3D" id="3.10.129.10">
    <property type="entry name" value="Hotdog Thioesterase"/>
    <property type="match status" value="1"/>
</dbReference>
<comment type="similarity">
    <text evidence="1">Belongs to the 4-hydroxybenzoyl-CoA thioesterase family.</text>
</comment>
<dbReference type="EC" id="3.1.2.-" evidence="3"/>
<dbReference type="InterPro" id="IPR050563">
    <property type="entry name" value="4-hydroxybenzoyl-CoA_TE"/>
</dbReference>
<gene>
    <name evidence="3" type="ORF">ACFSKX_15880</name>
</gene>